<evidence type="ECO:0000256" key="1">
    <source>
        <dbReference type="SAM" id="MobiDB-lite"/>
    </source>
</evidence>
<keyword evidence="3" id="KW-1185">Reference proteome</keyword>
<evidence type="ECO:0000313" key="2">
    <source>
        <dbReference type="EMBL" id="KON62737.1"/>
    </source>
</evidence>
<dbReference type="AlphaFoldDB" id="A0A0M0EBS9"/>
<comment type="caution">
    <text evidence="2">The sequence shown here is derived from an EMBL/GenBank/DDBJ whole genome shotgun (WGS) entry which is preliminary data.</text>
</comment>
<sequence>MPITVERAQSNDRQQQSDSDGVLDNAARQMIKQEAMEQLDEALRNGGAVDQRLRQLGVL</sequence>
<dbReference type="STRING" id="33995.KOEU_37650"/>
<feature type="compositionally biased region" description="Low complexity" evidence="1">
    <location>
        <begin position="11"/>
        <end position="20"/>
    </location>
</feature>
<name>A0A0M0EBS9_KOMEU</name>
<dbReference type="Proteomes" id="UP000037566">
    <property type="component" value="Unassembled WGS sequence"/>
</dbReference>
<proteinExistence type="predicted"/>
<protein>
    <submittedName>
        <fullName evidence="2">Uncharacterized protein</fullName>
    </submittedName>
</protein>
<reference evidence="2" key="1">
    <citation type="submission" date="2015-08" db="EMBL/GenBank/DDBJ databases">
        <title>Draft genome sequence of Komagataeibacter europaeus CECT 8546 a cellulose producer strain from vinegar produced by the traditional method.</title>
        <authorList>
            <person name="Poehlein A."/>
            <person name="Valera M.J."/>
            <person name="Haack F.S."/>
            <person name="Mas A."/>
            <person name="Daniel R."/>
            <person name="Streit W.R."/>
            <person name="Mateo E."/>
        </authorList>
    </citation>
    <scope>NUCLEOTIDE SEQUENCE [LARGE SCALE GENOMIC DNA]</scope>
    <source>
        <strain evidence="2">CECT 8546</strain>
    </source>
</reference>
<evidence type="ECO:0000313" key="3">
    <source>
        <dbReference type="Proteomes" id="UP000037566"/>
    </source>
</evidence>
<dbReference type="PATRIC" id="fig|33995.3.peg.4167"/>
<feature type="region of interest" description="Disordered" evidence="1">
    <location>
        <begin position="1"/>
        <end position="28"/>
    </location>
</feature>
<organism evidence="2 3">
    <name type="scientific">Komagataeibacter europaeus</name>
    <name type="common">Gluconacetobacter europaeus</name>
    <dbReference type="NCBI Taxonomy" id="33995"/>
    <lineage>
        <taxon>Bacteria</taxon>
        <taxon>Pseudomonadati</taxon>
        <taxon>Pseudomonadota</taxon>
        <taxon>Alphaproteobacteria</taxon>
        <taxon>Acetobacterales</taxon>
        <taxon>Acetobacteraceae</taxon>
        <taxon>Komagataeibacter</taxon>
    </lineage>
</organism>
<gene>
    <name evidence="2" type="ORF">KOEU_37650</name>
</gene>
<accession>A0A0M0EBS9</accession>
<dbReference type="EMBL" id="LHUQ01000072">
    <property type="protein sequence ID" value="KON62737.1"/>
    <property type="molecule type" value="Genomic_DNA"/>
</dbReference>